<dbReference type="Gene3D" id="3.10.129.10">
    <property type="entry name" value="Hotdog Thioesterase"/>
    <property type="match status" value="1"/>
</dbReference>
<evidence type="ECO:0000313" key="3">
    <source>
        <dbReference type="Proteomes" id="UP000175691"/>
    </source>
</evidence>
<dbReference type="Proteomes" id="UP000175691">
    <property type="component" value="Unassembled WGS sequence"/>
</dbReference>
<reference evidence="2 3" key="1">
    <citation type="submission" date="2016-08" db="EMBL/GenBank/DDBJ databases">
        <authorList>
            <person name="Seilhamer J.J."/>
        </authorList>
    </citation>
    <scope>NUCLEOTIDE SEQUENCE [LARGE SCALE GENOMIC DNA]</scope>
    <source>
        <strain evidence="2 3">KCTC 42603</strain>
    </source>
</reference>
<evidence type="ECO:0000259" key="1">
    <source>
        <dbReference type="Pfam" id="PF01575"/>
    </source>
</evidence>
<dbReference type="InterPro" id="IPR029069">
    <property type="entry name" value="HotDog_dom_sf"/>
</dbReference>
<dbReference type="AlphaFoldDB" id="A0A1E7Z808"/>
<keyword evidence="3" id="KW-1185">Reference proteome</keyword>
<sequence>MFGLMFKALTHRPDKNLLRQFKPPVVPAITREKNIIIDDKHLARYASLTGWEHAVLHPCYLQVLSLPLQLQCLAHKRSPFPLLGLVHRENKIRQLNHLDKAKPFEMRVGFSDISAYKRGWDVKMYARALQDNQLVYEAQATYLVKAKAPHVSTENNAGTGTVHIKPQIEYADATTHIEAPGNIGRRYAKLSGDANPIHLNALTAKPFGFPRAIAHGMWTLAMSVSHLYPAAPVTEITIDNQFKKPLLLPGQAQLKTAQSNGDTRFLLENADNNEPVITGVMANYFAL</sequence>
<dbReference type="InterPro" id="IPR002539">
    <property type="entry name" value="MaoC-like_dom"/>
</dbReference>
<gene>
    <name evidence="2" type="ORF">BFC18_17575</name>
</gene>
<protein>
    <recommendedName>
        <fullName evidence="1">MaoC-like domain-containing protein</fullName>
    </recommendedName>
</protein>
<dbReference type="OrthoDB" id="9774179at2"/>
<dbReference type="SUPFAM" id="SSF54637">
    <property type="entry name" value="Thioesterase/thiol ester dehydrase-isomerase"/>
    <property type="match status" value="1"/>
</dbReference>
<organism evidence="2 3">
    <name type="scientific">Alteromonas confluentis</name>
    <dbReference type="NCBI Taxonomy" id="1656094"/>
    <lineage>
        <taxon>Bacteria</taxon>
        <taxon>Pseudomonadati</taxon>
        <taxon>Pseudomonadota</taxon>
        <taxon>Gammaproteobacteria</taxon>
        <taxon>Alteromonadales</taxon>
        <taxon>Alteromonadaceae</taxon>
        <taxon>Alteromonas/Salinimonas group</taxon>
        <taxon>Alteromonas</taxon>
    </lineage>
</organism>
<dbReference type="Pfam" id="PF01575">
    <property type="entry name" value="MaoC_dehydratas"/>
    <property type="match status" value="1"/>
</dbReference>
<evidence type="ECO:0000313" key="2">
    <source>
        <dbReference type="EMBL" id="OFC69534.1"/>
    </source>
</evidence>
<dbReference type="STRING" id="1656094.BFC18_17575"/>
<dbReference type="PANTHER" id="PTHR43841:SF3">
    <property type="entry name" value="(3R)-HYDROXYACYL-ACP DEHYDRATASE SUBUNIT HADB"/>
    <property type="match status" value="1"/>
</dbReference>
<dbReference type="PANTHER" id="PTHR43841">
    <property type="entry name" value="3-HYDROXYACYL-THIOESTER DEHYDRATASE HTDX-RELATED"/>
    <property type="match status" value="1"/>
</dbReference>
<proteinExistence type="predicted"/>
<dbReference type="EMBL" id="MDHN01000039">
    <property type="protein sequence ID" value="OFC69534.1"/>
    <property type="molecule type" value="Genomic_DNA"/>
</dbReference>
<name>A0A1E7Z808_9ALTE</name>
<dbReference type="RefSeq" id="WP_070126676.1">
    <property type="nucleotide sequence ID" value="NZ_MDHN01000039.1"/>
</dbReference>
<accession>A0A1E7Z808</accession>
<comment type="caution">
    <text evidence="2">The sequence shown here is derived from an EMBL/GenBank/DDBJ whole genome shotgun (WGS) entry which is preliminary data.</text>
</comment>
<feature type="domain" description="MaoC-like" evidence="1">
    <location>
        <begin position="185"/>
        <end position="233"/>
    </location>
</feature>